<evidence type="ECO:0000313" key="4">
    <source>
        <dbReference type="Proteomes" id="UP000274429"/>
    </source>
</evidence>
<dbReference type="EMBL" id="UYWX01003277">
    <property type="protein sequence ID" value="VDM23734.1"/>
    <property type="molecule type" value="Genomic_DNA"/>
</dbReference>
<feature type="transmembrane region" description="Helical" evidence="2">
    <location>
        <begin position="122"/>
        <end position="147"/>
    </location>
</feature>
<name>A0A0R3WT35_HYDTA</name>
<evidence type="ECO:0000313" key="5">
    <source>
        <dbReference type="WBParaSite" id="TTAC_0000392501-mRNA-1"/>
    </source>
</evidence>
<feature type="region of interest" description="Disordered" evidence="1">
    <location>
        <begin position="1"/>
        <end position="33"/>
    </location>
</feature>
<dbReference type="STRING" id="6205.A0A0R3WT35"/>
<dbReference type="AlphaFoldDB" id="A0A0R3WT35"/>
<reference evidence="5" key="1">
    <citation type="submission" date="2017-02" db="UniProtKB">
        <authorList>
            <consortium name="WormBaseParasite"/>
        </authorList>
    </citation>
    <scope>IDENTIFICATION</scope>
</reference>
<sequence>QPGYRKCNRLPENLRTQPPPPDAYNGYQLGEEADSGTNAYDVEELEELGPAFSTPSFEEDLEKNIYSPYVNGMDVRLAQFVSQHNVNMDDGAVIYPVSEVENTSSRKKKAFHPPCGCTRQQFSWAVGGITVAVAIVVAVAVTLGVVFSRVKPLQFPEAEPWWTHGLVYEIHVPTFANDVGGALGRFKDVTSRMVYLADKVGLA</sequence>
<accession>A0A0R3WT35</accession>
<evidence type="ECO:0000256" key="2">
    <source>
        <dbReference type="SAM" id="Phobius"/>
    </source>
</evidence>
<protein>
    <submittedName>
        <fullName evidence="5">Agrin</fullName>
    </submittedName>
</protein>
<organism evidence="5">
    <name type="scientific">Hydatigena taeniaeformis</name>
    <name type="common">Feline tapeworm</name>
    <name type="synonym">Taenia taeniaeformis</name>
    <dbReference type="NCBI Taxonomy" id="6205"/>
    <lineage>
        <taxon>Eukaryota</taxon>
        <taxon>Metazoa</taxon>
        <taxon>Spiralia</taxon>
        <taxon>Lophotrochozoa</taxon>
        <taxon>Platyhelminthes</taxon>
        <taxon>Cestoda</taxon>
        <taxon>Eucestoda</taxon>
        <taxon>Cyclophyllidea</taxon>
        <taxon>Taeniidae</taxon>
        <taxon>Hydatigera</taxon>
    </lineage>
</organism>
<keyword evidence="2" id="KW-1133">Transmembrane helix</keyword>
<reference evidence="3 4" key="2">
    <citation type="submission" date="2018-11" db="EMBL/GenBank/DDBJ databases">
        <authorList>
            <consortium name="Pathogen Informatics"/>
        </authorList>
    </citation>
    <scope>NUCLEOTIDE SEQUENCE [LARGE SCALE GENOMIC DNA]</scope>
</reference>
<proteinExistence type="predicted"/>
<evidence type="ECO:0000313" key="3">
    <source>
        <dbReference type="EMBL" id="VDM23734.1"/>
    </source>
</evidence>
<evidence type="ECO:0000256" key="1">
    <source>
        <dbReference type="SAM" id="MobiDB-lite"/>
    </source>
</evidence>
<keyword evidence="2" id="KW-0472">Membrane</keyword>
<dbReference type="WBParaSite" id="TTAC_0000392501-mRNA-1">
    <property type="protein sequence ID" value="TTAC_0000392501-mRNA-1"/>
    <property type="gene ID" value="TTAC_0000392501"/>
</dbReference>
<keyword evidence="4" id="KW-1185">Reference proteome</keyword>
<keyword evidence="2" id="KW-0812">Transmembrane</keyword>
<gene>
    <name evidence="3" type="ORF">TTAC_LOCUS3910</name>
</gene>
<dbReference type="Proteomes" id="UP000274429">
    <property type="component" value="Unassembled WGS sequence"/>
</dbReference>
<dbReference type="OrthoDB" id="1740265at2759"/>